<dbReference type="EMBL" id="KZ824986">
    <property type="protein sequence ID" value="RAH66054.1"/>
    <property type="molecule type" value="Genomic_DNA"/>
</dbReference>
<accession>A0ACD1GXJ2</accession>
<name>A0ACD1GXJ2_9EURO</name>
<sequence>MQPQPHLALGWCWQKSARRRNAEQVGMASEEMLHTRLSGPGLLKRWSPAVSRSHLCLDRIVTILVTIVLMLSNQVPSIS</sequence>
<reference evidence="1" key="1">
    <citation type="submission" date="2018-02" db="EMBL/GenBank/DDBJ databases">
        <title>The genomes of Aspergillus section Nigri reveals drivers in fungal speciation.</title>
        <authorList>
            <consortium name="DOE Joint Genome Institute"/>
            <person name="Vesth T.C."/>
            <person name="Nybo J."/>
            <person name="Theobald S."/>
            <person name="Brandl J."/>
            <person name="Frisvad J.C."/>
            <person name="Nielsen K.F."/>
            <person name="Lyhne E.K."/>
            <person name="Kogle M.E."/>
            <person name="Kuo A."/>
            <person name="Riley R."/>
            <person name="Clum A."/>
            <person name="Nolan M."/>
            <person name="Lipzen A."/>
            <person name="Salamov A."/>
            <person name="Henrissat B."/>
            <person name="Wiebenga A."/>
            <person name="De vries R.P."/>
            <person name="Grigoriev I.V."/>
            <person name="Mortensen U.H."/>
            <person name="Andersen M.R."/>
            <person name="Baker S.E."/>
        </authorList>
    </citation>
    <scope>NUCLEOTIDE SEQUENCE</scope>
    <source>
        <strain evidence="1">CBS 121060</strain>
    </source>
</reference>
<evidence type="ECO:0000313" key="2">
    <source>
        <dbReference type="Proteomes" id="UP000249661"/>
    </source>
</evidence>
<evidence type="ECO:0000313" key="1">
    <source>
        <dbReference type="EMBL" id="RAH66054.1"/>
    </source>
</evidence>
<gene>
    <name evidence="1" type="ORF">BO66DRAFT_190618</name>
</gene>
<dbReference type="Proteomes" id="UP000249661">
    <property type="component" value="Unassembled WGS sequence"/>
</dbReference>
<organism evidence="1 2">
    <name type="scientific">Aspergillus aculeatinus CBS 121060</name>
    <dbReference type="NCBI Taxonomy" id="1448322"/>
    <lineage>
        <taxon>Eukaryota</taxon>
        <taxon>Fungi</taxon>
        <taxon>Dikarya</taxon>
        <taxon>Ascomycota</taxon>
        <taxon>Pezizomycotina</taxon>
        <taxon>Eurotiomycetes</taxon>
        <taxon>Eurotiomycetidae</taxon>
        <taxon>Eurotiales</taxon>
        <taxon>Aspergillaceae</taxon>
        <taxon>Aspergillus</taxon>
        <taxon>Aspergillus subgen. Circumdati</taxon>
    </lineage>
</organism>
<keyword evidence="2" id="KW-1185">Reference proteome</keyword>
<proteinExistence type="predicted"/>
<protein>
    <submittedName>
        <fullName evidence="1">Uncharacterized protein</fullName>
    </submittedName>
</protein>